<dbReference type="InterPro" id="IPR000048">
    <property type="entry name" value="IQ_motif_EF-hand-BS"/>
</dbReference>
<evidence type="ECO:0000256" key="2">
    <source>
        <dbReference type="ARBA" id="ARBA00022741"/>
    </source>
</evidence>
<dbReference type="EnsemblMetazoa" id="SMAR004958-RA">
    <property type="protein sequence ID" value="SMAR004958-PA"/>
    <property type="gene ID" value="SMAR004958"/>
</dbReference>
<keyword evidence="13" id="KW-1185">Reference proteome</keyword>
<dbReference type="Gene3D" id="3.40.850.10">
    <property type="entry name" value="Kinesin motor domain"/>
    <property type="match status" value="1"/>
</dbReference>
<keyword evidence="2 8" id="KW-0547">Nucleotide-binding</keyword>
<dbReference type="GO" id="GO:0006897">
    <property type="term" value="P:endocytosis"/>
    <property type="evidence" value="ECO:0007669"/>
    <property type="project" value="TreeGrafter"/>
</dbReference>
<comment type="similarity">
    <text evidence="1 8">Belongs to the TRAFAC class myosin-kinesin ATPase superfamily. Myosin family.</text>
</comment>
<dbReference type="STRING" id="126957.T1IUX4"/>
<feature type="region of interest" description="Actin-binding" evidence="8">
    <location>
        <begin position="592"/>
        <end position="614"/>
    </location>
</feature>
<dbReference type="PROSITE" id="PS51456">
    <property type="entry name" value="MYOSIN_MOTOR"/>
    <property type="match status" value="1"/>
</dbReference>
<dbReference type="GO" id="GO:0007368">
    <property type="term" value="P:determination of left/right symmetry"/>
    <property type="evidence" value="ECO:0007669"/>
    <property type="project" value="UniProtKB-ARBA"/>
</dbReference>
<dbReference type="HOGENOM" id="CLU_000192_7_7_1"/>
<dbReference type="GO" id="GO:0016459">
    <property type="term" value="C:myosin complex"/>
    <property type="evidence" value="ECO:0007669"/>
    <property type="project" value="UniProtKB-KW"/>
</dbReference>
<evidence type="ECO:0000259" key="11">
    <source>
        <dbReference type="PROSITE" id="PS51456"/>
    </source>
</evidence>
<evidence type="ECO:0000256" key="9">
    <source>
        <dbReference type="SAM" id="MobiDB-lite"/>
    </source>
</evidence>
<dbReference type="GO" id="GO:0005737">
    <property type="term" value="C:cytoplasm"/>
    <property type="evidence" value="ECO:0007669"/>
    <property type="project" value="UniProtKB-ARBA"/>
</dbReference>
<evidence type="ECO:0000313" key="12">
    <source>
        <dbReference type="EnsemblMetazoa" id="SMAR004958-PA"/>
    </source>
</evidence>
<dbReference type="SUPFAM" id="SSF52540">
    <property type="entry name" value="P-loop containing nucleoside triphosphate hydrolases"/>
    <property type="match status" value="1"/>
</dbReference>
<keyword evidence="4" id="KW-0446">Lipid-binding</keyword>
<dbReference type="GO" id="GO:0009888">
    <property type="term" value="P:tissue development"/>
    <property type="evidence" value="ECO:0007669"/>
    <property type="project" value="UniProtKB-ARBA"/>
</dbReference>
<evidence type="ECO:0000256" key="3">
    <source>
        <dbReference type="ARBA" id="ARBA00022840"/>
    </source>
</evidence>
<feature type="domain" description="Myosin motor" evidence="11">
    <location>
        <begin position="38"/>
        <end position="715"/>
    </location>
</feature>
<dbReference type="SMART" id="SM00015">
    <property type="entry name" value="IQ"/>
    <property type="match status" value="3"/>
</dbReference>
<dbReference type="eggNOG" id="KOG0164">
    <property type="taxonomic scope" value="Eukaryota"/>
</dbReference>
<dbReference type="FunFam" id="1.10.10.820:FF:000001">
    <property type="entry name" value="Myosin heavy chain"/>
    <property type="match status" value="1"/>
</dbReference>
<dbReference type="GO" id="GO:0030048">
    <property type="term" value="P:actin filament-based movement"/>
    <property type="evidence" value="ECO:0007669"/>
    <property type="project" value="TreeGrafter"/>
</dbReference>
<organism evidence="12 13">
    <name type="scientific">Strigamia maritima</name>
    <name type="common">European centipede</name>
    <name type="synonym">Geophilus maritimus</name>
    <dbReference type="NCBI Taxonomy" id="126957"/>
    <lineage>
        <taxon>Eukaryota</taxon>
        <taxon>Metazoa</taxon>
        <taxon>Ecdysozoa</taxon>
        <taxon>Arthropoda</taxon>
        <taxon>Myriapoda</taxon>
        <taxon>Chilopoda</taxon>
        <taxon>Pleurostigmophora</taxon>
        <taxon>Geophilomorpha</taxon>
        <taxon>Linotaeniidae</taxon>
        <taxon>Strigamia</taxon>
    </lineage>
</organism>
<keyword evidence="10" id="KW-0812">Transmembrane</keyword>
<dbReference type="PANTHER" id="PTHR13140:SF802">
    <property type="entry name" value="UNCONVENTIONAL MYOSIN-IB ISOFORM X1"/>
    <property type="match status" value="1"/>
</dbReference>
<dbReference type="GO" id="GO:0005524">
    <property type="term" value="F:ATP binding"/>
    <property type="evidence" value="ECO:0007669"/>
    <property type="project" value="UniProtKB-UniRule"/>
</dbReference>
<reference evidence="12" key="2">
    <citation type="submission" date="2015-02" db="UniProtKB">
        <authorList>
            <consortium name="EnsemblMetazoa"/>
        </authorList>
    </citation>
    <scope>IDENTIFICATION</scope>
</reference>
<evidence type="ECO:0000256" key="5">
    <source>
        <dbReference type="ARBA" id="ARBA00023123"/>
    </source>
</evidence>
<dbReference type="Pfam" id="PF00063">
    <property type="entry name" value="Myosin_head"/>
    <property type="match status" value="1"/>
</dbReference>
<dbReference type="FunFam" id="1.20.58.530:FF:000004">
    <property type="entry name" value="Unconventional myosin ID"/>
    <property type="match status" value="1"/>
</dbReference>
<evidence type="ECO:0000256" key="6">
    <source>
        <dbReference type="ARBA" id="ARBA00023175"/>
    </source>
</evidence>
<feature type="region of interest" description="Disordered" evidence="9">
    <location>
        <begin position="786"/>
        <end position="829"/>
    </location>
</feature>
<keyword evidence="5 8" id="KW-0518">Myosin</keyword>
<evidence type="ECO:0000256" key="1">
    <source>
        <dbReference type="ARBA" id="ARBA00008314"/>
    </source>
</evidence>
<dbReference type="Proteomes" id="UP000014500">
    <property type="component" value="Unassembled WGS sequence"/>
</dbReference>
<dbReference type="SMART" id="SM00242">
    <property type="entry name" value="MYSc"/>
    <property type="match status" value="1"/>
</dbReference>
<dbReference type="PRINTS" id="PR00193">
    <property type="entry name" value="MYOSINHEAVY"/>
</dbReference>
<dbReference type="InterPro" id="IPR027417">
    <property type="entry name" value="P-loop_NTPase"/>
</dbReference>
<reference evidence="13" key="1">
    <citation type="submission" date="2011-05" db="EMBL/GenBank/DDBJ databases">
        <authorList>
            <person name="Richards S.R."/>
            <person name="Qu J."/>
            <person name="Jiang H."/>
            <person name="Jhangiani S.N."/>
            <person name="Agravi P."/>
            <person name="Goodspeed R."/>
            <person name="Gross S."/>
            <person name="Mandapat C."/>
            <person name="Jackson L."/>
            <person name="Mathew T."/>
            <person name="Pu L."/>
            <person name="Thornton R."/>
            <person name="Saada N."/>
            <person name="Wilczek-Boney K.B."/>
            <person name="Lee S."/>
            <person name="Kovar C."/>
            <person name="Wu Y."/>
            <person name="Scherer S.E."/>
            <person name="Worley K.C."/>
            <person name="Muzny D.M."/>
            <person name="Gibbs R."/>
        </authorList>
    </citation>
    <scope>NUCLEOTIDE SEQUENCE</scope>
    <source>
        <strain evidence="13">Brora</strain>
    </source>
</reference>
<dbReference type="InterPro" id="IPR036961">
    <property type="entry name" value="Kinesin_motor_dom_sf"/>
</dbReference>
<evidence type="ECO:0000256" key="4">
    <source>
        <dbReference type="ARBA" id="ARBA00023121"/>
    </source>
</evidence>
<evidence type="ECO:0000256" key="8">
    <source>
        <dbReference type="PROSITE-ProRule" id="PRU00782"/>
    </source>
</evidence>
<sequence>MASTILHQQFNLYSEFRVQTYNFFMSISLYQLFITTVTYIGNVVISVNPYKKLALYSGDVIQAYQSRSMFDLPPHIYAIADVAYRSMRDKNLDQCMIISGESGSGKTEASKLVMHYVAAVSGKGREVDCIKEQLLQSNPLLEAFGNAKTHCNDNSSRFGKYMDIEFDFKGDPIGGIITNSDYIMPHFSAVLLQSRVTNHTPGERNFHIFYQMLTGADIQLLKSLKLQRNIDNYAILRNRTCTSPQDINEDKVNFAITKRAMEVVGLSSEEIHSVFQMVSGVLKLGNIEFIPHANMDGTEGCIVTNEYEIYDICEVFGCDVNNLQSALTQRVIEARHEMIITDLTSVEATYGRDSLCKALYSRLFTWIVNRINDGIKVKKYGKRKALGVLDIYGFEVFEHNSFEQLIINYCNEKLQQIFIELTLKEEQEEYIREGIQWSHVDYFNNAVICDLIEKNNHGILATLDEECLRPGHVSDETFLHKLDQMCIGHPHYESRSCRNPNTSADAPVLSSDCFRIRHYAGTVTITYNKTLNFVHLVQGFIDKNSDLLYRDLSHAMFKCDHTLLKVLFPEGNPKRTTLKRPTTTGTQFKISIGALMKNLQSKCPNYIRCVKPNELKQPRIFEMALVQHQVRYLGLVENVRVRRAGYAYRQSYDQFLARYKVLSLHTWPSWRGLAAEGVTYLLRDLPIPPSEFAFGRSKLFIKNPRTLMEMEDYRRLRLDELATLIQKTYRGWKQRKKFLTAKNSQTLIAAQWRRWKVSQYYTRKEYLRMREAALNRSGIEIVPEIEVHCPKPKNPPRAKQSSSSNSNKPQNTKTARTPSPKRPSAQNDDLEQAREELMELRHKKKMNWAAGIIQKTYKNWKKRKYLLYMSQNLPSNSPIAREWPNGPANMVEISQAIRKLFHKWRCNKYRLKYDQTARNRMREKVTASIIFRDKKASYPRSVSHPFQGDYVRLRKNAQWRKICAETNDQYVVFADIINKVTRSGG</sequence>
<dbReference type="PROSITE" id="PS50096">
    <property type="entry name" value="IQ"/>
    <property type="match status" value="1"/>
</dbReference>
<feature type="transmembrane region" description="Helical" evidence="10">
    <location>
        <begin position="21"/>
        <end position="41"/>
    </location>
</feature>
<dbReference type="GO" id="GO:0007015">
    <property type="term" value="P:actin filament organization"/>
    <property type="evidence" value="ECO:0007669"/>
    <property type="project" value="TreeGrafter"/>
</dbReference>
<name>T1IUX4_STRMM</name>
<protein>
    <recommendedName>
        <fullName evidence="11">Myosin motor domain-containing protein</fullName>
    </recommendedName>
</protein>
<dbReference type="GO" id="GO:0005546">
    <property type="term" value="F:phosphatidylinositol-4,5-bisphosphate binding"/>
    <property type="evidence" value="ECO:0007669"/>
    <property type="project" value="UniProtKB-ARBA"/>
</dbReference>
<dbReference type="Gene3D" id="1.10.10.820">
    <property type="match status" value="1"/>
</dbReference>
<keyword evidence="10" id="KW-1133">Transmembrane helix</keyword>
<dbReference type="Gene3D" id="6.20.240.20">
    <property type="match status" value="1"/>
</dbReference>
<dbReference type="GO" id="GO:0000146">
    <property type="term" value="F:microfilament motor activity"/>
    <property type="evidence" value="ECO:0007669"/>
    <property type="project" value="TreeGrafter"/>
</dbReference>
<accession>T1IUX4</accession>
<keyword evidence="3 8" id="KW-0067">ATP-binding</keyword>
<evidence type="ECO:0000256" key="10">
    <source>
        <dbReference type="SAM" id="Phobius"/>
    </source>
</evidence>
<feature type="compositionally biased region" description="Polar residues" evidence="9">
    <location>
        <begin position="808"/>
        <end position="817"/>
    </location>
</feature>
<dbReference type="Gene3D" id="1.20.120.720">
    <property type="entry name" value="Myosin VI head, motor domain, U50 subdomain"/>
    <property type="match status" value="1"/>
</dbReference>
<keyword evidence="7 8" id="KW-0009">Actin-binding</keyword>
<dbReference type="GO" id="GO:0005902">
    <property type="term" value="C:microvillus"/>
    <property type="evidence" value="ECO:0007669"/>
    <property type="project" value="TreeGrafter"/>
</dbReference>
<evidence type="ECO:0000313" key="13">
    <source>
        <dbReference type="Proteomes" id="UP000014500"/>
    </source>
</evidence>
<dbReference type="GO" id="GO:0005886">
    <property type="term" value="C:plasma membrane"/>
    <property type="evidence" value="ECO:0007669"/>
    <property type="project" value="TreeGrafter"/>
</dbReference>
<dbReference type="EMBL" id="JH431567">
    <property type="status" value="NOT_ANNOTATED_CDS"/>
    <property type="molecule type" value="Genomic_DNA"/>
</dbReference>
<keyword evidence="6 8" id="KW-0505">Motor protein</keyword>
<feature type="binding site" evidence="8">
    <location>
        <begin position="100"/>
        <end position="107"/>
    </location>
    <ligand>
        <name>ATP</name>
        <dbReference type="ChEBI" id="CHEBI:30616"/>
    </ligand>
</feature>
<keyword evidence="10" id="KW-0472">Membrane</keyword>
<proteinExistence type="inferred from homology"/>
<dbReference type="PANTHER" id="PTHR13140">
    <property type="entry name" value="MYOSIN"/>
    <property type="match status" value="1"/>
</dbReference>
<dbReference type="AlphaFoldDB" id="T1IUX4"/>
<dbReference type="GO" id="GO:0051015">
    <property type="term" value="F:actin filament binding"/>
    <property type="evidence" value="ECO:0007669"/>
    <property type="project" value="TreeGrafter"/>
</dbReference>
<evidence type="ECO:0000256" key="7">
    <source>
        <dbReference type="ARBA" id="ARBA00023203"/>
    </source>
</evidence>
<dbReference type="PhylomeDB" id="T1IUX4"/>
<dbReference type="Gene3D" id="1.20.58.530">
    <property type="match status" value="1"/>
</dbReference>
<dbReference type="OMA" id="NARKMYS"/>
<dbReference type="InterPro" id="IPR001609">
    <property type="entry name" value="Myosin_head_motor_dom-like"/>
</dbReference>
<dbReference type="Gene3D" id="1.20.5.190">
    <property type="match status" value="1"/>
</dbReference>